<keyword evidence="4" id="KW-1185">Reference proteome</keyword>
<reference evidence="3 4" key="1">
    <citation type="journal article" date="2024" name="Nat. Commun.">
        <title>Phylogenomics reveals the evolutionary origins of lichenization in chlorophyte algae.</title>
        <authorList>
            <person name="Puginier C."/>
            <person name="Libourel C."/>
            <person name="Otte J."/>
            <person name="Skaloud P."/>
            <person name="Haon M."/>
            <person name="Grisel S."/>
            <person name="Petersen M."/>
            <person name="Berrin J.G."/>
            <person name="Delaux P.M."/>
            <person name="Dal Grande F."/>
            <person name="Keller J."/>
        </authorList>
    </citation>
    <scope>NUCLEOTIDE SEQUENCE [LARGE SCALE GENOMIC DNA]</scope>
    <source>
        <strain evidence="3 4">SAG 2043</strain>
    </source>
</reference>
<comment type="caution">
    <text evidence="3">The sequence shown here is derived from an EMBL/GenBank/DDBJ whole genome shotgun (WGS) entry which is preliminary data.</text>
</comment>
<feature type="active site" evidence="1">
    <location>
        <position position="95"/>
    </location>
</feature>
<organism evidence="3 4">
    <name type="scientific">[Myrmecia] bisecta</name>
    <dbReference type="NCBI Taxonomy" id="41462"/>
    <lineage>
        <taxon>Eukaryota</taxon>
        <taxon>Viridiplantae</taxon>
        <taxon>Chlorophyta</taxon>
        <taxon>core chlorophytes</taxon>
        <taxon>Trebouxiophyceae</taxon>
        <taxon>Trebouxiales</taxon>
        <taxon>Trebouxiaceae</taxon>
        <taxon>Myrmecia</taxon>
    </lineage>
</organism>
<name>A0AAW1PGE2_9CHLO</name>
<dbReference type="PANTHER" id="PTHR15750">
    <property type="entry name" value="VASOHIBIN-1-LIKE ISOFORM X2"/>
    <property type="match status" value="1"/>
</dbReference>
<protein>
    <submittedName>
        <fullName evidence="3">Uncharacterized protein</fullName>
    </submittedName>
</protein>
<accession>A0AAW1PGE2</accession>
<dbReference type="InterPro" id="IPR028131">
    <property type="entry name" value="VASH1"/>
</dbReference>
<dbReference type="EMBL" id="JALJOR010000012">
    <property type="protein sequence ID" value="KAK9807652.1"/>
    <property type="molecule type" value="Genomic_DNA"/>
</dbReference>
<feature type="active site" evidence="1">
    <location>
        <position position="130"/>
    </location>
</feature>
<evidence type="ECO:0000256" key="1">
    <source>
        <dbReference type="PIRSR" id="PIRSR628131-1"/>
    </source>
</evidence>
<sequence length="234" mass="26181">MTVATLEPCTEEPSAGKKHAPECLKLSLPTPQCALPHSARGQNTAERLRGFQDVIDGLQYNHTKKTYFDVSKNRPLCDILATAQAMLKDARPIKCVEAVFLALLLTTGMTELDRFPVGFKTRVQGRVFRHIVLVVRHRPTGLFGALGLSRRATLMYKGLTYSSMSSIIAHFRDSYKACWHEVLKIRIGTPVEHSLNATRQVCWRKCRVCLLNTTWEAAEVCFDNFAACAASIKI</sequence>
<feature type="active site" evidence="1">
    <location>
        <position position="149"/>
    </location>
</feature>
<gene>
    <name evidence="3" type="ORF">WJX72_005443</name>
</gene>
<dbReference type="GO" id="GO:0005737">
    <property type="term" value="C:cytoplasm"/>
    <property type="evidence" value="ECO:0007669"/>
    <property type="project" value="InterPro"/>
</dbReference>
<evidence type="ECO:0000313" key="4">
    <source>
        <dbReference type="Proteomes" id="UP001489004"/>
    </source>
</evidence>
<dbReference type="AlphaFoldDB" id="A0AAW1PGE2"/>
<evidence type="ECO:0000256" key="2">
    <source>
        <dbReference type="SAM" id="MobiDB-lite"/>
    </source>
</evidence>
<dbReference type="Proteomes" id="UP001489004">
    <property type="component" value="Unassembled WGS sequence"/>
</dbReference>
<proteinExistence type="predicted"/>
<feature type="region of interest" description="Disordered" evidence="2">
    <location>
        <begin position="1"/>
        <end position="21"/>
    </location>
</feature>
<evidence type="ECO:0000313" key="3">
    <source>
        <dbReference type="EMBL" id="KAK9807652.1"/>
    </source>
</evidence>
<dbReference type="PANTHER" id="PTHR15750:SF2">
    <property type="entry name" value="VASOHIBIN"/>
    <property type="match status" value="1"/>
</dbReference>
<dbReference type="Pfam" id="PF14822">
    <property type="entry name" value="Vasohibin"/>
    <property type="match status" value="1"/>
</dbReference>